<dbReference type="InterPro" id="IPR000914">
    <property type="entry name" value="SBP_5_dom"/>
</dbReference>
<dbReference type="EMBL" id="LT670817">
    <property type="protein sequence ID" value="SHI00560.1"/>
    <property type="molecule type" value="Genomic_DNA"/>
</dbReference>
<dbReference type="AlphaFoldDB" id="A0A1M5XL64"/>
<organism evidence="5 6">
    <name type="scientific">Bradyrhizobium erythrophlei</name>
    <dbReference type="NCBI Taxonomy" id="1437360"/>
    <lineage>
        <taxon>Bacteria</taxon>
        <taxon>Pseudomonadati</taxon>
        <taxon>Pseudomonadota</taxon>
        <taxon>Alphaproteobacteria</taxon>
        <taxon>Hyphomicrobiales</taxon>
        <taxon>Nitrobacteraceae</taxon>
        <taxon>Bradyrhizobium</taxon>
    </lineage>
</organism>
<dbReference type="PANTHER" id="PTHR30290">
    <property type="entry name" value="PERIPLASMIC BINDING COMPONENT OF ABC TRANSPORTER"/>
    <property type="match status" value="1"/>
</dbReference>
<evidence type="ECO:0000256" key="1">
    <source>
        <dbReference type="ARBA" id="ARBA00004418"/>
    </source>
</evidence>
<reference evidence="5 6" key="1">
    <citation type="submission" date="2016-11" db="EMBL/GenBank/DDBJ databases">
        <authorList>
            <person name="Jaros S."/>
            <person name="Januszkiewicz K."/>
            <person name="Wedrychowicz H."/>
        </authorList>
    </citation>
    <scope>NUCLEOTIDE SEQUENCE [LARGE SCALE GENOMIC DNA]</scope>
    <source>
        <strain evidence="5 6">GAS138</strain>
    </source>
</reference>
<proteinExistence type="inferred from homology"/>
<dbReference type="GO" id="GO:0042884">
    <property type="term" value="P:microcin transport"/>
    <property type="evidence" value="ECO:0007669"/>
    <property type="project" value="TreeGrafter"/>
</dbReference>
<comment type="subcellular location">
    <subcellularLocation>
        <location evidence="1">Periplasm</location>
    </subcellularLocation>
</comment>
<evidence type="ECO:0000313" key="5">
    <source>
        <dbReference type="EMBL" id="SHI00560.1"/>
    </source>
</evidence>
<dbReference type="GO" id="GO:0015833">
    <property type="term" value="P:peptide transport"/>
    <property type="evidence" value="ECO:0007669"/>
    <property type="project" value="TreeGrafter"/>
</dbReference>
<dbReference type="Pfam" id="PF00496">
    <property type="entry name" value="SBP_bac_5"/>
    <property type="match status" value="1"/>
</dbReference>
<gene>
    <name evidence="5" type="ORF">SAMN05443248_7436</name>
</gene>
<feature type="domain" description="Solute-binding protein family 5" evidence="4">
    <location>
        <begin position="136"/>
        <end position="541"/>
    </location>
</feature>
<dbReference type="PANTHER" id="PTHR30290:SF64">
    <property type="entry name" value="ABC TRANSPORTER PERIPLASMIC BINDING PROTEIN"/>
    <property type="match status" value="1"/>
</dbReference>
<evidence type="ECO:0000259" key="4">
    <source>
        <dbReference type="Pfam" id="PF00496"/>
    </source>
</evidence>
<evidence type="ECO:0000256" key="3">
    <source>
        <dbReference type="ARBA" id="ARBA00022729"/>
    </source>
</evidence>
<evidence type="ECO:0000313" key="6">
    <source>
        <dbReference type="Proteomes" id="UP000189796"/>
    </source>
</evidence>
<dbReference type="Gene3D" id="3.10.105.10">
    <property type="entry name" value="Dipeptide-binding Protein, Domain 3"/>
    <property type="match status" value="1"/>
</dbReference>
<dbReference type="SUPFAM" id="SSF53850">
    <property type="entry name" value="Periplasmic binding protein-like II"/>
    <property type="match status" value="1"/>
</dbReference>
<dbReference type="Proteomes" id="UP000189796">
    <property type="component" value="Chromosome I"/>
</dbReference>
<accession>A0A1M5XL64</accession>
<dbReference type="GO" id="GO:0030288">
    <property type="term" value="C:outer membrane-bounded periplasmic space"/>
    <property type="evidence" value="ECO:0007669"/>
    <property type="project" value="TreeGrafter"/>
</dbReference>
<name>A0A1M5XL64_9BRAD</name>
<dbReference type="PIRSF" id="PIRSF002741">
    <property type="entry name" value="MppA"/>
    <property type="match status" value="1"/>
</dbReference>
<evidence type="ECO:0000256" key="2">
    <source>
        <dbReference type="ARBA" id="ARBA00005695"/>
    </source>
</evidence>
<dbReference type="InterPro" id="IPR039424">
    <property type="entry name" value="SBP_5"/>
</dbReference>
<sequence>MVRCRQGRQDRQAVLRDFPRITLLSRRHLLGLGVGVLSAPLMGAARATDAGREAHGISVFGDLKYPADFPHFDYVNPSAPKGGVFSLIPSVRAYNQSFQTFNSLNAYILKGEGAQGMDMTFAPLMVRANDEPDAMYGLVAKSVQISPNKLIYRFTLRPEARFHDGSKLTAQDAAFSLTALKTKGHPLIVQQMRDMVKAEAPDDATLVVTFAEKRARDVPLYVAGLPIFSKAYYAARAFDESTLDRPLGSGPYKVGKFEVNRYIEFERVKDWWAADLAVARGSYNFDIVRYEFYRDRDVAFEGFTAKNYLFREEFTARVWATRYDFPAVKDGRVKLETLPDETPSGAQGWFINTRREKFGDPRVREALIQAFDFEWTNKTIMYGAYARTHSPFQNSDMMAKGPPSPEELKLLEPFRGQVPDEVFGSPFVPPVSDGSGQDRTLLRKASQLLLDAGLAIKDGKRVLPNGEVFKIEFLVDEPSLEPHHAPYIKNLGTLGIEASLRLVDPVQYRARVEDFDFDMTIERFSMSATPGDAMRPFFSSQAAATKGSYNLAGIASPAIDVLIEKIIGADNRTDLTVACRAFDRVFRAGRYWVPQWYRTTHPIAYWDQFAHPEKPPRYAQGVGAPENWWTDQNKAAKAEQAK</sequence>
<comment type="similarity">
    <text evidence="2">Belongs to the bacterial solute-binding protein 5 family.</text>
</comment>
<dbReference type="GO" id="GO:1904680">
    <property type="term" value="F:peptide transmembrane transporter activity"/>
    <property type="evidence" value="ECO:0007669"/>
    <property type="project" value="TreeGrafter"/>
</dbReference>
<dbReference type="GO" id="GO:0043190">
    <property type="term" value="C:ATP-binding cassette (ABC) transporter complex"/>
    <property type="evidence" value="ECO:0007669"/>
    <property type="project" value="InterPro"/>
</dbReference>
<keyword evidence="3" id="KW-0732">Signal</keyword>
<dbReference type="CDD" id="cd08497">
    <property type="entry name" value="MbnE-like"/>
    <property type="match status" value="1"/>
</dbReference>
<protein>
    <submittedName>
        <fullName evidence="5">Microcin C transport system substrate-binding protein</fullName>
    </submittedName>
</protein>
<dbReference type="InterPro" id="IPR030678">
    <property type="entry name" value="Peptide/Ni-bd"/>
</dbReference>
<dbReference type="Gene3D" id="3.40.190.10">
    <property type="entry name" value="Periplasmic binding protein-like II"/>
    <property type="match status" value="1"/>
</dbReference>